<accession>A0A7C5EKY0</accession>
<name>A0A7C5EKY0_9BACT</name>
<organism evidence="2">
    <name type="scientific">Desulfobacca acetoxidans</name>
    <dbReference type="NCBI Taxonomy" id="60893"/>
    <lineage>
        <taxon>Bacteria</taxon>
        <taxon>Pseudomonadati</taxon>
        <taxon>Thermodesulfobacteriota</taxon>
        <taxon>Desulfobaccia</taxon>
        <taxon>Desulfobaccales</taxon>
        <taxon>Desulfobaccaceae</taxon>
        <taxon>Desulfobacca</taxon>
    </lineage>
</organism>
<gene>
    <name evidence="2" type="ORF">ENW48_01800</name>
</gene>
<evidence type="ECO:0000256" key="1">
    <source>
        <dbReference type="SAM" id="MobiDB-lite"/>
    </source>
</evidence>
<reference evidence="2" key="1">
    <citation type="journal article" date="2020" name="mSystems">
        <title>Genome- and Community-Level Interaction Insights into Carbon Utilization and Element Cycling Functions of Hydrothermarchaeota in Hydrothermal Sediment.</title>
        <authorList>
            <person name="Zhou Z."/>
            <person name="Liu Y."/>
            <person name="Xu W."/>
            <person name="Pan J."/>
            <person name="Luo Z.H."/>
            <person name="Li M."/>
        </authorList>
    </citation>
    <scope>NUCLEOTIDE SEQUENCE [LARGE SCALE GENOMIC DNA]</scope>
    <source>
        <strain evidence="2">SpSt-853</strain>
    </source>
</reference>
<proteinExistence type="predicted"/>
<dbReference type="AlphaFoldDB" id="A0A7C5EKY0"/>
<sequence>MASLPLTAALSRQLENPSDRGRPAAAPETEEPRPPLSWESLEEGAAGLLNAAYILVVRDLMGLKADFPWTASESLSWEDLSSQTTYPTQTIRQALRQTKKDLFELYLLLSD</sequence>
<comment type="caution">
    <text evidence="2">The sequence shown here is derived from an EMBL/GenBank/DDBJ whole genome shotgun (WGS) entry which is preliminary data.</text>
</comment>
<evidence type="ECO:0000313" key="2">
    <source>
        <dbReference type="EMBL" id="HGZ10936.1"/>
    </source>
</evidence>
<feature type="region of interest" description="Disordered" evidence="1">
    <location>
        <begin position="1"/>
        <end position="38"/>
    </location>
</feature>
<protein>
    <submittedName>
        <fullName evidence="2">Uncharacterized protein</fullName>
    </submittedName>
</protein>
<dbReference type="EMBL" id="DTKJ01000015">
    <property type="protein sequence ID" value="HGZ10936.1"/>
    <property type="molecule type" value="Genomic_DNA"/>
</dbReference>